<reference evidence="1" key="1">
    <citation type="submission" date="2021-03" db="EMBL/GenBank/DDBJ databases">
        <authorList>
            <person name="Kim M.K."/>
        </authorList>
    </citation>
    <scope>NUCLEOTIDE SEQUENCE</scope>
    <source>
        <strain evidence="1">BT186</strain>
    </source>
</reference>
<evidence type="ECO:0000313" key="1">
    <source>
        <dbReference type="EMBL" id="MBO0359049.1"/>
    </source>
</evidence>
<name>A0A939J9Q1_9BACT</name>
<protein>
    <submittedName>
        <fullName evidence="1">Uncharacterized protein</fullName>
    </submittedName>
</protein>
<dbReference type="Proteomes" id="UP000664144">
    <property type="component" value="Unassembled WGS sequence"/>
</dbReference>
<dbReference type="EMBL" id="JAFLQZ010000008">
    <property type="protein sequence ID" value="MBO0359049.1"/>
    <property type="molecule type" value="Genomic_DNA"/>
</dbReference>
<accession>A0A939J9Q1</accession>
<organism evidence="1 2">
    <name type="scientific">Hymenobacter telluris</name>
    <dbReference type="NCBI Taxonomy" id="2816474"/>
    <lineage>
        <taxon>Bacteria</taxon>
        <taxon>Pseudomonadati</taxon>
        <taxon>Bacteroidota</taxon>
        <taxon>Cytophagia</taxon>
        <taxon>Cytophagales</taxon>
        <taxon>Hymenobacteraceae</taxon>
        <taxon>Hymenobacter</taxon>
    </lineage>
</organism>
<evidence type="ECO:0000313" key="2">
    <source>
        <dbReference type="Proteomes" id="UP000664144"/>
    </source>
</evidence>
<gene>
    <name evidence="1" type="ORF">J0X19_13905</name>
</gene>
<sequence>MPFLVANRHFEIHHASDVSTRNGLGWELVEITASGRVLLIEIFRHDALKKIDFATFAAVDIPFEAIEILWHDFITTDGKEFIDESKWLNE</sequence>
<dbReference type="AlphaFoldDB" id="A0A939J9Q1"/>
<keyword evidence="2" id="KW-1185">Reference proteome</keyword>
<comment type="caution">
    <text evidence="1">The sequence shown here is derived from an EMBL/GenBank/DDBJ whole genome shotgun (WGS) entry which is preliminary data.</text>
</comment>
<proteinExistence type="predicted"/>
<dbReference type="RefSeq" id="WP_206984973.1">
    <property type="nucleotide sequence ID" value="NZ_JAFLQZ010000008.1"/>
</dbReference>